<evidence type="ECO:0000313" key="1">
    <source>
        <dbReference type="EMBL" id="GEU62235.1"/>
    </source>
</evidence>
<feature type="non-terminal residue" evidence="1">
    <location>
        <position position="129"/>
    </location>
</feature>
<accession>A0A6L2LQ69</accession>
<dbReference type="AlphaFoldDB" id="A0A6L2LQ69"/>
<comment type="caution">
    <text evidence="1">The sequence shown here is derived from an EMBL/GenBank/DDBJ whole genome shotgun (WGS) entry which is preliminary data.</text>
</comment>
<sequence length="129" mass="13932">MVSSPNHTTSNNEDAFSSNILDYVSTILDYSPTSSGKTYSNASNKSICKIPSDFSPLYNMKDIQAFYAKELPIPSPDPITPPVILPSSLVLSQSPISDFQDFFPSEEILPKYTETSVSPSSSVGSSSPI</sequence>
<evidence type="ECO:0008006" key="2">
    <source>
        <dbReference type="Google" id="ProtNLM"/>
    </source>
</evidence>
<reference evidence="1" key="1">
    <citation type="journal article" date="2019" name="Sci. Rep.">
        <title>Draft genome of Tanacetum cinerariifolium, the natural source of mosquito coil.</title>
        <authorList>
            <person name="Yamashiro T."/>
            <person name="Shiraishi A."/>
            <person name="Satake H."/>
            <person name="Nakayama K."/>
        </authorList>
    </citation>
    <scope>NUCLEOTIDE SEQUENCE</scope>
</reference>
<gene>
    <name evidence="1" type="ORF">Tci_034213</name>
</gene>
<proteinExistence type="predicted"/>
<dbReference type="EMBL" id="BKCJ010004640">
    <property type="protein sequence ID" value="GEU62235.1"/>
    <property type="molecule type" value="Genomic_DNA"/>
</dbReference>
<name>A0A6L2LQ69_TANCI</name>
<protein>
    <recommendedName>
        <fullName evidence="2">Reverse transcriptase domain-containing protein</fullName>
    </recommendedName>
</protein>
<organism evidence="1">
    <name type="scientific">Tanacetum cinerariifolium</name>
    <name type="common">Dalmatian daisy</name>
    <name type="synonym">Chrysanthemum cinerariifolium</name>
    <dbReference type="NCBI Taxonomy" id="118510"/>
    <lineage>
        <taxon>Eukaryota</taxon>
        <taxon>Viridiplantae</taxon>
        <taxon>Streptophyta</taxon>
        <taxon>Embryophyta</taxon>
        <taxon>Tracheophyta</taxon>
        <taxon>Spermatophyta</taxon>
        <taxon>Magnoliopsida</taxon>
        <taxon>eudicotyledons</taxon>
        <taxon>Gunneridae</taxon>
        <taxon>Pentapetalae</taxon>
        <taxon>asterids</taxon>
        <taxon>campanulids</taxon>
        <taxon>Asterales</taxon>
        <taxon>Asteraceae</taxon>
        <taxon>Asteroideae</taxon>
        <taxon>Anthemideae</taxon>
        <taxon>Anthemidinae</taxon>
        <taxon>Tanacetum</taxon>
    </lineage>
</organism>